<proteinExistence type="predicted"/>
<reference evidence="1" key="1">
    <citation type="submission" date="2020-05" db="EMBL/GenBank/DDBJ databases">
        <authorList>
            <person name="Chiriac C."/>
            <person name="Salcher M."/>
            <person name="Ghai R."/>
            <person name="Kavagutti S V."/>
        </authorList>
    </citation>
    <scope>NUCLEOTIDE SEQUENCE</scope>
</reference>
<dbReference type="AlphaFoldDB" id="A0A6J6XQV0"/>
<name>A0A6J6XQV0_9ZZZZ</name>
<sequence>MCWGEAQEFSSIHPYTVRVCEGLLDIGEPGGTETQAPAISGRGALKQGGLSTRRIMWGARLVRQSAAAHGWSSATVALMGERHDR</sequence>
<accession>A0A6J6XQV0</accession>
<protein>
    <submittedName>
        <fullName evidence="1">Unannotated protein</fullName>
    </submittedName>
</protein>
<dbReference type="EMBL" id="CAFAAQ010000027">
    <property type="protein sequence ID" value="CAB4799641.1"/>
    <property type="molecule type" value="Genomic_DNA"/>
</dbReference>
<organism evidence="1">
    <name type="scientific">freshwater metagenome</name>
    <dbReference type="NCBI Taxonomy" id="449393"/>
    <lineage>
        <taxon>unclassified sequences</taxon>
        <taxon>metagenomes</taxon>
        <taxon>ecological metagenomes</taxon>
    </lineage>
</organism>
<evidence type="ECO:0000313" key="1">
    <source>
        <dbReference type="EMBL" id="CAB4799641.1"/>
    </source>
</evidence>
<gene>
    <name evidence="1" type="ORF">UFOPK3046_00483</name>
</gene>